<keyword evidence="4" id="KW-1185">Reference proteome</keyword>
<evidence type="ECO:0000259" key="2">
    <source>
        <dbReference type="Pfam" id="PF20237"/>
    </source>
</evidence>
<dbReference type="HOGENOM" id="CLU_1722555_0_0_1"/>
<dbReference type="OrthoDB" id="3533814at2759"/>
<dbReference type="InParanoid" id="H0ER79"/>
<protein>
    <recommendedName>
        <fullName evidence="2">DUF6594 domain-containing protein</fullName>
    </recommendedName>
</protein>
<sequence length="152" mass="17874">MQFRRFRRLSARDILQQQTNLSRLQKELDALDAEYSRDNAKRKILKGWNDGAGQTVLGVKNMEQLDTTAEEDFHSLYNCLTYQNSLTEASGSRDFLLHPEDFVSLSRKQKDKTFEDLAVWLLDRGPMWFRKIWYCTSDLLEQHDAGRLPDKQ</sequence>
<comment type="caution">
    <text evidence="3">The sequence shown here is derived from an EMBL/GenBank/DDBJ whole genome shotgun (WGS) entry which is preliminary data.</text>
</comment>
<keyword evidence="1" id="KW-0175">Coiled coil</keyword>
<dbReference type="Pfam" id="PF20237">
    <property type="entry name" value="DUF6594"/>
    <property type="match status" value="1"/>
</dbReference>
<accession>H0ER79</accession>
<proteinExistence type="predicted"/>
<name>H0ER79_GLAL7</name>
<feature type="domain" description="DUF6594" evidence="2">
    <location>
        <begin position="2"/>
        <end position="131"/>
    </location>
</feature>
<feature type="coiled-coil region" evidence="1">
    <location>
        <begin position="14"/>
        <end position="41"/>
    </location>
</feature>
<evidence type="ECO:0000256" key="1">
    <source>
        <dbReference type="SAM" id="Coils"/>
    </source>
</evidence>
<organism evidence="3 4">
    <name type="scientific">Glarea lozoyensis (strain ATCC 74030 / MF5533)</name>
    <dbReference type="NCBI Taxonomy" id="1104152"/>
    <lineage>
        <taxon>Eukaryota</taxon>
        <taxon>Fungi</taxon>
        <taxon>Dikarya</taxon>
        <taxon>Ascomycota</taxon>
        <taxon>Pezizomycotina</taxon>
        <taxon>Leotiomycetes</taxon>
        <taxon>Helotiales</taxon>
        <taxon>Helotiaceae</taxon>
        <taxon>Glarea</taxon>
    </lineage>
</organism>
<evidence type="ECO:0000313" key="3">
    <source>
        <dbReference type="EMBL" id="EHK98975.1"/>
    </source>
</evidence>
<dbReference type="Proteomes" id="UP000005446">
    <property type="component" value="Unassembled WGS sequence"/>
</dbReference>
<dbReference type="EMBL" id="AGUE01000133">
    <property type="protein sequence ID" value="EHK98975.1"/>
    <property type="molecule type" value="Genomic_DNA"/>
</dbReference>
<dbReference type="InterPro" id="IPR046529">
    <property type="entry name" value="DUF6594"/>
</dbReference>
<gene>
    <name evidence="3" type="ORF">M7I_5197</name>
</gene>
<evidence type="ECO:0000313" key="4">
    <source>
        <dbReference type="Proteomes" id="UP000005446"/>
    </source>
</evidence>
<dbReference type="AlphaFoldDB" id="H0ER79"/>
<reference evidence="3 4" key="1">
    <citation type="journal article" date="2012" name="Eukaryot. Cell">
        <title>Genome sequence of the fungus Glarea lozoyensis: the first genome sequence of a species from the Helotiaceae family.</title>
        <authorList>
            <person name="Youssar L."/>
            <person name="Gruening B.A."/>
            <person name="Erxleben A."/>
            <person name="Guenther S."/>
            <person name="Huettel W."/>
        </authorList>
    </citation>
    <scope>NUCLEOTIDE SEQUENCE [LARGE SCALE GENOMIC DNA]</scope>
    <source>
        <strain evidence="4">ATCC 74030 / MF5533</strain>
    </source>
</reference>